<dbReference type="OMA" id="ASWDIHI"/>
<evidence type="ECO:0000256" key="10">
    <source>
        <dbReference type="RuleBase" id="RU000489"/>
    </source>
</evidence>
<feature type="domain" description="GH18" evidence="12">
    <location>
        <begin position="86"/>
        <end position="292"/>
    </location>
</feature>
<evidence type="ECO:0000256" key="5">
    <source>
        <dbReference type="ARBA" id="ARBA00022801"/>
    </source>
</evidence>
<dbReference type="InterPro" id="IPR017853">
    <property type="entry name" value="GH"/>
</dbReference>
<evidence type="ECO:0000256" key="7">
    <source>
        <dbReference type="ARBA" id="ARBA00023277"/>
    </source>
</evidence>
<keyword evidence="5 10" id="KW-0378">Hydrolase</keyword>
<dbReference type="EMBL" id="GL876966">
    <property type="protein sequence ID" value="KLU82496.1"/>
    <property type="molecule type" value="Genomic_DNA"/>
</dbReference>
<evidence type="ECO:0000313" key="13">
    <source>
        <dbReference type="EMBL" id="KLU82496.1"/>
    </source>
</evidence>
<evidence type="ECO:0000256" key="6">
    <source>
        <dbReference type="ARBA" id="ARBA00023024"/>
    </source>
</evidence>
<comment type="subcellular location">
    <subcellularLocation>
        <location evidence="2">Secreted</location>
    </subcellularLocation>
</comment>
<reference evidence="13" key="1">
    <citation type="submission" date="2010-05" db="EMBL/GenBank/DDBJ databases">
        <title>The Genome Sequence of Magnaporthe poae strain ATCC 64411.</title>
        <authorList>
            <consortium name="The Broad Institute Genome Sequencing Platform"/>
            <consortium name="Broad Institute Genome Sequencing Center for Infectious Disease"/>
            <person name="Ma L.-J."/>
            <person name="Dead R."/>
            <person name="Young S."/>
            <person name="Zeng Q."/>
            <person name="Koehrsen M."/>
            <person name="Alvarado L."/>
            <person name="Berlin A."/>
            <person name="Chapman S.B."/>
            <person name="Chen Z."/>
            <person name="Freedman E."/>
            <person name="Gellesch M."/>
            <person name="Goldberg J."/>
            <person name="Griggs A."/>
            <person name="Gujja S."/>
            <person name="Heilman E.R."/>
            <person name="Heiman D."/>
            <person name="Hepburn T."/>
            <person name="Howarth C."/>
            <person name="Jen D."/>
            <person name="Larson L."/>
            <person name="Mehta T."/>
            <person name="Neiman D."/>
            <person name="Pearson M."/>
            <person name="Roberts A."/>
            <person name="Saif S."/>
            <person name="Shea T."/>
            <person name="Shenoy N."/>
            <person name="Sisk P."/>
            <person name="Stolte C."/>
            <person name="Sykes S."/>
            <person name="Walk T."/>
            <person name="White J."/>
            <person name="Yandava C."/>
            <person name="Haas B."/>
            <person name="Nusbaum C."/>
            <person name="Birren B."/>
        </authorList>
    </citation>
    <scope>NUCLEOTIDE SEQUENCE</scope>
    <source>
        <strain evidence="13">ATCC 64411</strain>
    </source>
</reference>
<accession>A0A0C4DP18</accession>
<evidence type="ECO:0000256" key="3">
    <source>
        <dbReference type="ARBA" id="ARBA00012729"/>
    </source>
</evidence>
<dbReference type="AlphaFoldDB" id="A0A0C4DP18"/>
<dbReference type="Gene3D" id="3.20.20.80">
    <property type="entry name" value="Glycosidases"/>
    <property type="match status" value="1"/>
</dbReference>
<dbReference type="InterPro" id="IPR001579">
    <property type="entry name" value="Glyco_hydro_18_chit_AS"/>
</dbReference>
<evidence type="ECO:0000256" key="8">
    <source>
        <dbReference type="ARBA" id="ARBA00023295"/>
    </source>
</evidence>
<dbReference type="InterPro" id="IPR050314">
    <property type="entry name" value="Glycosyl_Hydrlase_18"/>
</dbReference>
<keyword evidence="8 10" id="KW-0326">Glycosidase</keyword>
<dbReference type="GO" id="GO:0006032">
    <property type="term" value="P:chitin catabolic process"/>
    <property type="evidence" value="ECO:0007669"/>
    <property type="project" value="UniProtKB-KW"/>
</dbReference>
<name>A0A0C4DP18_MAGP6</name>
<comment type="catalytic activity">
    <reaction evidence="1">
        <text>Random endo-hydrolysis of N-acetyl-beta-D-glucosaminide (1-&gt;4)-beta-linkages in chitin and chitodextrins.</text>
        <dbReference type="EC" id="3.2.1.14"/>
    </reaction>
</comment>
<dbReference type="PANTHER" id="PTHR11177:SF365">
    <property type="entry name" value="ENDOCHITINASE B"/>
    <property type="match status" value="1"/>
</dbReference>
<sequence length="292" mass="31648">MHSSMEQAEIPHLHRGRVVKLEDTEADLTTVKNEPVTTEKNSTNTLIHPDIKLESIEGELAAAKGKPGTMEQGNKGTLNERDVVPKKNMLYFASWDIHIRNYQPRDIPVQNVTHIIYSFANVHPDGTVTSGGGNADTIARSPADPADPAVGIYAHGCVGQLAELKKSCRHLKVLLSIGGPACSPNFASAAGSAENRKRFARTASSLIWDWGLDGIDVDWEHPANAAEAENMLLLLAEVRARLGFYSKVMTTDYRLLLTMTVGAGRQHMGAMSAHLGRMAALVDAVGLKAYES</sequence>
<evidence type="ECO:0000256" key="9">
    <source>
        <dbReference type="ARBA" id="ARBA00023326"/>
    </source>
</evidence>
<dbReference type="EnsemblFungi" id="MAPG_01568T0">
    <property type="protein sequence ID" value="MAPG_01568T0"/>
    <property type="gene ID" value="MAPG_01568"/>
</dbReference>
<keyword evidence="15" id="KW-1185">Reference proteome</keyword>
<keyword evidence="9" id="KW-0624">Polysaccharide degradation</keyword>
<dbReference type="STRING" id="644358.A0A0C4DP18"/>
<evidence type="ECO:0000259" key="12">
    <source>
        <dbReference type="PROSITE" id="PS51910"/>
    </source>
</evidence>
<dbReference type="InterPro" id="IPR011583">
    <property type="entry name" value="Chitinase_II/V-like_cat"/>
</dbReference>
<dbReference type="SMART" id="SM00636">
    <property type="entry name" value="Glyco_18"/>
    <property type="match status" value="1"/>
</dbReference>
<comment type="similarity">
    <text evidence="11">Belongs to the glycosyl hydrolase 18 family.</text>
</comment>
<dbReference type="PROSITE" id="PS51910">
    <property type="entry name" value="GH18_2"/>
    <property type="match status" value="1"/>
</dbReference>
<evidence type="ECO:0000256" key="1">
    <source>
        <dbReference type="ARBA" id="ARBA00000822"/>
    </source>
</evidence>
<reference evidence="13" key="3">
    <citation type="submission" date="2011-03" db="EMBL/GenBank/DDBJ databases">
        <title>Annotation of Magnaporthe poae ATCC 64411.</title>
        <authorList>
            <person name="Ma L.-J."/>
            <person name="Dead R."/>
            <person name="Young S.K."/>
            <person name="Zeng Q."/>
            <person name="Gargeya S."/>
            <person name="Fitzgerald M."/>
            <person name="Haas B."/>
            <person name="Abouelleil A."/>
            <person name="Alvarado L."/>
            <person name="Arachchi H.M."/>
            <person name="Berlin A."/>
            <person name="Brown A."/>
            <person name="Chapman S.B."/>
            <person name="Chen Z."/>
            <person name="Dunbar C."/>
            <person name="Freedman E."/>
            <person name="Gearin G."/>
            <person name="Gellesch M."/>
            <person name="Goldberg J."/>
            <person name="Griggs A."/>
            <person name="Gujja S."/>
            <person name="Heiman D."/>
            <person name="Howarth C."/>
            <person name="Larson L."/>
            <person name="Lui A."/>
            <person name="MacDonald P.J.P."/>
            <person name="Mehta T."/>
            <person name="Montmayeur A."/>
            <person name="Murphy C."/>
            <person name="Neiman D."/>
            <person name="Pearson M."/>
            <person name="Priest M."/>
            <person name="Roberts A."/>
            <person name="Saif S."/>
            <person name="Shea T."/>
            <person name="Shenoy N."/>
            <person name="Sisk P."/>
            <person name="Stolte C."/>
            <person name="Sykes S."/>
            <person name="Yandava C."/>
            <person name="Wortman J."/>
            <person name="Nusbaum C."/>
            <person name="Birren B."/>
        </authorList>
    </citation>
    <scope>NUCLEOTIDE SEQUENCE</scope>
    <source>
        <strain evidence="13">ATCC 64411</strain>
    </source>
</reference>
<dbReference type="OrthoDB" id="76388at2759"/>
<keyword evidence="4" id="KW-0964">Secreted</keyword>
<dbReference type="VEuPathDB" id="FungiDB:MAPG_01568"/>
<dbReference type="InterPro" id="IPR001223">
    <property type="entry name" value="Glyco_hydro18_cat"/>
</dbReference>
<evidence type="ECO:0000256" key="2">
    <source>
        <dbReference type="ARBA" id="ARBA00004613"/>
    </source>
</evidence>
<evidence type="ECO:0000256" key="11">
    <source>
        <dbReference type="RuleBase" id="RU004453"/>
    </source>
</evidence>
<dbReference type="EMBL" id="ADBL01000381">
    <property type="status" value="NOT_ANNOTATED_CDS"/>
    <property type="molecule type" value="Genomic_DNA"/>
</dbReference>
<reference evidence="15" key="2">
    <citation type="submission" date="2010-05" db="EMBL/GenBank/DDBJ databases">
        <title>The genome sequence of Magnaporthe poae strain ATCC 64411.</title>
        <authorList>
            <person name="Ma L.-J."/>
            <person name="Dead R."/>
            <person name="Young S."/>
            <person name="Zeng Q."/>
            <person name="Koehrsen M."/>
            <person name="Alvarado L."/>
            <person name="Berlin A."/>
            <person name="Chapman S.B."/>
            <person name="Chen Z."/>
            <person name="Freedman E."/>
            <person name="Gellesch M."/>
            <person name="Goldberg J."/>
            <person name="Griggs A."/>
            <person name="Gujja S."/>
            <person name="Heilman E.R."/>
            <person name="Heiman D."/>
            <person name="Hepburn T."/>
            <person name="Howarth C."/>
            <person name="Jen D."/>
            <person name="Larson L."/>
            <person name="Mehta T."/>
            <person name="Neiman D."/>
            <person name="Pearson M."/>
            <person name="Roberts A."/>
            <person name="Saif S."/>
            <person name="Shea T."/>
            <person name="Shenoy N."/>
            <person name="Sisk P."/>
            <person name="Stolte C."/>
            <person name="Sykes S."/>
            <person name="Walk T."/>
            <person name="White J."/>
            <person name="Yandava C."/>
            <person name="Haas B."/>
            <person name="Nusbaum C."/>
            <person name="Birren B."/>
        </authorList>
    </citation>
    <scope>NUCLEOTIDE SEQUENCE [LARGE SCALE GENOMIC DNA]</scope>
    <source>
        <strain evidence="15">ATCC 64411 / 73-15</strain>
    </source>
</reference>
<dbReference type="EC" id="3.2.1.14" evidence="3"/>
<dbReference type="GO" id="GO:0008061">
    <property type="term" value="F:chitin binding"/>
    <property type="evidence" value="ECO:0007669"/>
    <property type="project" value="InterPro"/>
</dbReference>
<dbReference type="PROSITE" id="PS01095">
    <property type="entry name" value="GH18_1"/>
    <property type="match status" value="1"/>
</dbReference>
<dbReference type="GO" id="GO:0008843">
    <property type="term" value="F:endochitinase activity"/>
    <property type="evidence" value="ECO:0007669"/>
    <property type="project" value="UniProtKB-EC"/>
</dbReference>
<dbReference type="SUPFAM" id="SSF51445">
    <property type="entry name" value="(Trans)glycosidases"/>
    <property type="match status" value="1"/>
</dbReference>
<dbReference type="Pfam" id="PF00704">
    <property type="entry name" value="Glyco_hydro_18"/>
    <property type="match status" value="1"/>
</dbReference>
<dbReference type="PANTHER" id="PTHR11177">
    <property type="entry name" value="CHITINASE"/>
    <property type="match status" value="1"/>
</dbReference>
<protein>
    <recommendedName>
        <fullName evidence="3">chitinase</fullName>
        <ecNumber evidence="3">3.2.1.14</ecNumber>
    </recommendedName>
</protein>
<evidence type="ECO:0000313" key="14">
    <source>
        <dbReference type="EnsemblFungi" id="MAPG_01568T0"/>
    </source>
</evidence>
<keyword evidence="6" id="KW-0146">Chitin degradation</keyword>
<organism evidence="14 15">
    <name type="scientific">Magnaporthiopsis poae (strain ATCC 64411 / 73-15)</name>
    <name type="common">Kentucky bluegrass fungus</name>
    <name type="synonym">Magnaporthe poae</name>
    <dbReference type="NCBI Taxonomy" id="644358"/>
    <lineage>
        <taxon>Eukaryota</taxon>
        <taxon>Fungi</taxon>
        <taxon>Dikarya</taxon>
        <taxon>Ascomycota</taxon>
        <taxon>Pezizomycotina</taxon>
        <taxon>Sordariomycetes</taxon>
        <taxon>Sordariomycetidae</taxon>
        <taxon>Magnaporthales</taxon>
        <taxon>Magnaporthaceae</taxon>
        <taxon>Magnaporthiopsis</taxon>
    </lineage>
</organism>
<gene>
    <name evidence="13" type="ORF">MAPG_01568</name>
</gene>
<dbReference type="Proteomes" id="UP000011715">
    <property type="component" value="Unassembled WGS sequence"/>
</dbReference>
<proteinExistence type="inferred from homology"/>
<evidence type="ECO:0000256" key="4">
    <source>
        <dbReference type="ARBA" id="ARBA00022525"/>
    </source>
</evidence>
<dbReference type="eggNOG" id="KOG2806">
    <property type="taxonomic scope" value="Eukaryota"/>
</dbReference>
<dbReference type="GO" id="GO:0000272">
    <property type="term" value="P:polysaccharide catabolic process"/>
    <property type="evidence" value="ECO:0007669"/>
    <property type="project" value="UniProtKB-KW"/>
</dbReference>
<evidence type="ECO:0000313" key="15">
    <source>
        <dbReference type="Proteomes" id="UP000011715"/>
    </source>
</evidence>
<keyword evidence="7" id="KW-0119">Carbohydrate metabolism</keyword>
<dbReference type="GO" id="GO:0005576">
    <property type="term" value="C:extracellular region"/>
    <property type="evidence" value="ECO:0007669"/>
    <property type="project" value="UniProtKB-SubCell"/>
</dbReference>
<reference evidence="14" key="5">
    <citation type="submission" date="2015-06" db="UniProtKB">
        <authorList>
            <consortium name="EnsemblFungi"/>
        </authorList>
    </citation>
    <scope>IDENTIFICATION</scope>
    <source>
        <strain evidence="14">ATCC 64411</strain>
    </source>
</reference>
<reference evidence="14" key="4">
    <citation type="journal article" date="2015" name="G3 (Bethesda)">
        <title>Genome sequences of three phytopathogenic species of the Magnaporthaceae family of fungi.</title>
        <authorList>
            <person name="Okagaki L.H."/>
            <person name="Nunes C.C."/>
            <person name="Sailsbery J."/>
            <person name="Clay B."/>
            <person name="Brown D."/>
            <person name="John T."/>
            <person name="Oh Y."/>
            <person name="Young N."/>
            <person name="Fitzgerald M."/>
            <person name="Haas B.J."/>
            <person name="Zeng Q."/>
            <person name="Young S."/>
            <person name="Adiconis X."/>
            <person name="Fan L."/>
            <person name="Levin J.Z."/>
            <person name="Mitchell T.K."/>
            <person name="Okubara P.A."/>
            <person name="Farman M.L."/>
            <person name="Kohn L.M."/>
            <person name="Birren B."/>
            <person name="Ma L.-J."/>
            <person name="Dean R.A."/>
        </authorList>
    </citation>
    <scope>NUCLEOTIDE SEQUENCE</scope>
    <source>
        <strain evidence="14">ATCC 64411 / 73-15</strain>
    </source>
</reference>